<name>A0A4Y7L212_PAPSO</name>
<dbReference type="PROSITE" id="PS50294">
    <property type="entry name" value="WD_REPEATS_REGION"/>
    <property type="match status" value="1"/>
</dbReference>
<sequence length="569" mass="65108">MKVPKKSGPKKDESQKKRTSDKKIKISKKSVQKVEDAEEIKHEVVALEPESKGVTNKNDKSDKKKKNKMSKKKTANKVEEELHELVSALELESNGPTDKEEEDSDVEDSDFNPAFEESDTDGEDSDFHSAVEESDSSEDEVPSRNTIGDVPLVWYKDEAHIGYDVKGRKIIKPSVINKLEELVNRADASKNKLILHDEYNGEDVEITKKDRKLIQRFLKGKTPHAEVDPYPDYVDYVEHHAKHPLSNAPEPKRRFIQSKWENKEVLRLVRAIRNGHITFEKPKEEKRVYSLWEPDSGPTEKRLGLNYIPPPKPKLPGHEESYNPSLEYIPTQEEISGYEIMYEEDRPKYIPRRYESLRKVPAYENAVKDTFDRCLDLYLCPRTRKKRINIDPESLKPKLPSRKDLKPYPTTCFLEYKGHSDAVTSIAVQVSGQWLASGSKDGTVRIWEVETGRCLKMWDVGEAVHCVAWNPNPQLPILAISAGQDVLVLNTGLGNAEEQQRIKELVHVDAPSAIDNSDKSTPIVSWLQHDKHEGIRLKHIKMVTSVEWHRKGDYFSIVMPADILLVLSN</sequence>
<feature type="repeat" description="WD" evidence="7">
    <location>
        <begin position="416"/>
        <end position="457"/>
    </location>
</feature>
<reference evidence="10 11" key="1">
    <citation type="journal article" date="2018" name="Science">
        <title>The opium poppy genome and morphinan production.</title>
        <authorList>
            <person name="Guo L."/>
            <person name="Winzer T."/>
            <person name="Yang X."/>
            <person name="Li Y."/>
            <person name="Ning Z."/>
            <person name="He Z."/>
            <person name="Teodor R."/>
            <person name="Lu Y."/>
            <person name="Bowser T.A."/>
            <person name="Graham I.A."/>
            <person name="Ye K."/>
        </authorList>
    </citation>
    <scope>NUCLEOTIDE SEQUENCE [LARGE SCALE GENOMIC DNA]</scope>
    <source>
        <strain evidence="11">cv. HN1</strain>
        <tissue evidence="10">Leaves</tissue>
    </source>
</reference>
<dbReference type="OMA" id="KDEAHIG"/>
<keyword evidence="3" id="KW-0698">rRNA processing</keyword>
<dbReference type="GO" id="GO:0070545">
    <property type="term" value="C:PeBoW complex"/>
    <property type="evidence" value="ECO:0007669"/>
    <property type="project" value="TreeGrafter"/>
</dbReference>
<dbReference type="PROSITE" id="PS50082">
    <property type="entry name" value="WD_REPEATS_2"/>
    <property type="match status" value="1"/>
</dbReference>
<dbReference type="STRING" id="3469.A0A4Y7L212"/>
<dbReference type="InterPro" id="IPR028598">
    <property type="entry name" value="BOP1/Erb1"/>
</dbReference>
<dbReference type="Gramene" id="RZC79216">
    <property type="protein sequence ID" value="RZC79216"/>
    <property type="gene ID" value="C5167_003905"/>
</dbReference>
<evidence type="ECO:0000256" key="1">
    <source>
        <dbReference type="ARBA" id="ARBA00004604"/>
    </source>
</evidence>
<feature type="domain" description="BOP1 N-terminal" evidence="9">
    <location>
        <begin position="155"/>
        <end position="409"/>
    </location>
</feature>
<gene>
    <name evidence="10" type="ORF">C5167_003905</name>
</gene>
<dbReference type="SMART" id="SM01035">
    <property type="entry name" value="BOP1NT"/>
    <property type="match status" value="1"/>
</dbReference>
<organism evidence="10 11">
    <name type="scientific">Papaver somniferum</name>
    <name type="common">Opium poppy</name>
    <dbReference type="NCBI Taxonomy" id="3469"/>
    <lineage>
        <taxon>Eukaryota</taxon>
        <taxon>Viridiplantae</taxon>
        <taxon>Streptophyta</taxon>
        <taxon>Embryophyta</taxon>
        <taxon>Tracheophyta</taxon>
        <taxon>Spermatophyta</taxon>
        <taxon>Magnoliopsida</taxon>
        <taxon>Ranunculales</taxon>
        <taxon>Papaveraceae</taxon>
        <taxon>Papaveroideae</taxon>
        <taxon>Papaver</taxon>
    </lineage>
</organism>
<feature type="compositionally biased region" description="Acidic residues" evidence="8">
    <location>
        <begin position="99"/>
        <end position="124"/>
    </location>
</feature>
<feature type="compositionally biased region" description="Basic and acidic residues" evidence="8">
    <location>
        <begin position="32"/>
        <end position="62"/>
    </location>
</feature>
<dbReference type="GO" id="GO:0043021">
    <property type="term" value="F:ribonucleoprotein complex binding"/>
    <property type="evidence" value="ECO:0007669"/>
    <property type="project" value="TreeGrafter"/>
</dbReference>
<feature type="compositionally biased region" description="Basic residues" evidence="8">
    <location>
        <begin position="63"/>
        <end position="75"/>
    </location>
</feature>
<feature type="region of interest" description="Disordered" evidence="8">
    <location>
        <begin position="1"/>
        <end position="145"/>
    </location>
</feature>
<proteinExistence type="predicted"/>
<evidence type="ECO:0000259" key="9">
    <source>
        <dbReference type="SMART" id="SM01035"/>
    </source>
</evidence>
<evidence type="ECO:0000313" key="10">
    <source>
        <dbReference type="EMBL" id="RZC79216.1"/>
    </source>
</evidence>
<keyword evidence="6" id="KW-0539">Nucleus</keyword>
<dbReference type="InterPro" id="IPR019775">
    <property type="entry name" value="WD40_repeat_CS"/>
</dbReference>
<evidence type="ECO:0000256" key="2">
    <source>
        <dbReference type="ARBA" id="ARBA00022517"/>
    </source>
</evidence>
<keyword evidence="4 7" id="KW-0853">WD repeat</keyword>
<dbReference type="Pfam" id="PF08145">
    <property type="entry name" value="BOP1NT"/>
    <property type="match status" value="1"/>
</dbReference>
<evidence type="ECO:0000256" key="8">
    <source>
        <dbReference type="SAM" id="MobiDB-lite"/>
    </source>
</evidence>
<evidence type="ECO:0000256" key="6">
    <source>
        <dbReference type="ARBA" id="ARBA00023242"/>
    </source>
</evidence>
<keyword evidence="2" id="KW-0690">Ribosome biogenesis</keyword>
<dbReference type="GO" id="GO:0030687">
    <property type="term" value="C:preribosome, large subunit precursor"/>
    <property type="evidence" value="ECO:0007669"/>
    <property type="project" value="TreeGrafter"/>
</dbReference>
<evidence type="ECO:0000256" key="4">
    <source>
        <dbReference type="ARBA" id="ARBA00022574"/>
    </source>
</evidence>
<accession>A0A4Y7L212</accession>
<evidence type="ECO:0000313" key="11">
    <source>
        <dbReference type="Proteomes" id="UP000316621"/>
    </source>
</evidence>
<dbReference type="PANTHER" id="PTHR17605:SF0">
    <property type="entry name" value="RIBOSOME BIOGENESIS PROTEIN BOP1"/>
    <property type="match status" value="1"/>
</dbReference>
<comment type="subcellular location">
    <subcellularLocation>
        <location evidence="1">Nucleus</location>
        <location evidence="1">Nucleolus</location>
    </subcellularLocation>
</comment>
<keyword evidence="11" id="KW-1185">Reference proteome</keyword>
<dbReference type="SUPFAM" id="SSF50978">
    <property type="entry name" value="WD40 repeat-like"/>
    <property type="match status" value="1"/>
</dbReference>
<protein>
    <recommendedName>
        <fullName evidence="9">BOP1 N-terminal domain-containing protein</fullName>
    </recommendedName>
</protein>
<evidence type="ECO:0000256" key="5">
    <source>
        <dbReference type="ARBA" id="ARBA00022737"/>
    </source>
</evidence>
<dbReference type="EMBL" id="CM010723">
    <property type="protein sequence ID" value="RZC79216.1"/>
    <property type="molecule type" value="Genomic_DNA"/>
</dbReference>
<dbReference type="InterPro" id="IPR036322">
    <property type="entry name" value="WD40_repeat_dom_sf"/>
</dbReference>
<feature type="compositionally biased region" description="Basic and acidic residues" evidence="8">
    <location>
        <begin position="9"/>
        <end position="24"/>
    </location>
</feature>
<dbReference type="PANTHER" id="PTHR17605">
    <property type="entry name" value="RIBOSOME BIOGENESIS PROTEIN BOP1 BLOCK OF PROLIFERATION 1 PROTEIN"/>
    <property type="match status" value="1"/>
</dbReference>
<evidence type="ECO:0000256" key="7">
    <source>
        <dbReference type="PROSITE-ProRule" id="PRU00221"/>
    </source>
</evidence>
<dbReference type="AlphaFoldDB" id="A0A4Y7L212"/>
<dbReference type="Gene3D" id="2.130.10.10">
    <property type="entry name" value="YVTN repeat-like/Quinoprotein amine dehydrogenase"/>
    <property type="match status" value="1"/>
</dbReference>
<dbReference type="Proteomes" id="UP000316621">
    <property type="component" value="Chromosome 9"/>
</dbReference>
<dbReference type="GO" id="GO:0000463">
    <property type="term" value="P:maturation of LSU-rRNA from tricistronic rRNA transcript (SSU-rRNA, 5.8S rRNA, LSU-rRNA)"/>
    <property type="evidence" value="ECO:0007669"/>
    <property type="project" value="TreeGrafter"/>
</dbReference>
<dbReference type="InterPro" id="IPR001680">
    <property type="entry name" value="WD40_rpt"/>
</dbReference>
<evidence type="ECO:0000256" key="3">
    <source>
        <dbReference type="ARBA" id="ARBA00022552"/>
    </source>
</evidence>
<keyword evidence="5" id="KW-0677">Repeat</keyword>
<dbReference type="SMART" id="SM00320">
    <property type="entry name" value="WD40"/>
    <property type="match status" value="2"/>
</dbReference>
<dbReference type="InterPro" id="IPR015943">
    <property type="entry name" value="WD40/YVTN_repeat-like_dom_sf"/>
</dbReference>
<dbReference type="PROSITE" id="PS00678">
    <property type="entry name" value="WD_REPEATS_1"/>
    <property type="match status" value="1"/>
</dbReference>
<dbReference type="Pfam" id="PF00400">
    <property type="entry name" value="WD40"/>
    <property type="match status" value="1"/>
</dbReference>
<dbReference type="InterPro" id="IPR012953">
    <property type="entry name" value="BOP1_N_dom"/>
</dbReference>